<dbReference type="eggNOG" id="ENOG5032YWW">
    <property type="taxonomic scope" value="Bacteria"/>
</dbReference>
<evidence type="ECO:0000313" key="2">
    <source>
        <dbReference type="EMBL" id="SFG02514.1"/>
    </source>
</evidence>
<dbReference type="EMBL" id="QAMZ01000025">
    <property type="protein sequence ID" value="PWL54288.1"/>
    <property type="molecule type" value="Genomic_DNA"/>
</dbReference>
<dbReference type="AlphaFoldDB" id="A0A1I2NF47"/>
<dbReference type="Pfam" id="PF07873">
    <property type="entry name" value="YabP"/>
    <property type="match status" value="1"/>
</dbReference>
<organism evidence="2 3">
    <name type="scientific">Clostridium cadaveris</name>
    <dbReference type="NCBI Taxonomy" id="1529"/>
    <lineage>
        <taxon>Bacteria</taxon>
        <taxon>Bacillati</taxon>
        <taxon>Bacillota</taxon>
        <taxon>Clostridia</taxon>
        <taxon>Eubacteriales</taxon>
        <taxon>Clostridiaceae</taxon>
        <taxon>Clostridium</taxon>
    </lineage>
</organism>
<proteinExistence type="predicted"/>
<keyword evidence="3" id="KW-1185">Reference proteome</keyword>
<protein>
    <submittedName>
        <fullName evidence="2">Sporulation protein YabP</fullName>
    </submittedName>
</protein>
<gene>
    <name evidence="1" type="primary">yabP</name>
    <name evidence="1" type="ORF">DBY38_05235</name>
    <name evidence="2" type="ORF">SAMN04487885_12123</name>
</gene>
<dbReference type="PIRSF" id="PIRSF011576">
    <property type="entry name" value="YabP"/>
    <property type="match status" value="1"/>
</dbReference>
<dbReference type="InterPro" id="IPR012504">
    <property type="entry name" value="Spore_YabP"/>
</dbReference>
<evidence type="ECO:0000313" key="1">
    <source>
        <dbReference type="EMBL" id="PWL54288.1"/>
    </source>
</evidence>
<sequence length="97" mass="10795">MEGKKEVKIDEKKGNLTLENRKKLSITGVVEVISFDDEKIILNTNHGGLHIKGEGLKMNKLDVQNGEVIIVGTVNSCVYTGANEKVDNRSILKRLFK</sequence>
<dbReference type="GO" id="GO:0030435">
    <property type="term" value="P:sporulation resulting in formation of a cellular spore"/>
    <property type="evidence" value="ECO:0007669"/>
    <property type="project" value="InterPro"/>
</dbReference>
<dbReference type="InterPro" id="IPR022476">
    <property type="entry name" value="Spore_YabP/YqfC"/>
</dbReference>
<dbReference type="InterPro" id="IPR038705">
    <property type="entry name" value="YabP_sf"/>
</dbReference>
<name>A0A1I2NF47_9CLOT</name>
<dbReference type="Proteomes" id="UP000182135">
    <property type="component" value="Unassembled WGS sequence"/>
</dbReference>
<accession>A0A1I2NF47</accession>
<dbReference type="Proteomes" id="UP000246114">
    <property type="component" value="Unassembled WGS sequence"/>
</dbReference>
<evidence type="ECO:0000313" key="4">
    <source>
        <dbReference type="Proteomes" id="UP000246114"/>
    </source>
</evidence>
<reference evidence="1 4" key="2">
    <citation type="submission" date="2018-03" db="EMBL/GenBank/DDBJ databases">
        <title>The uncultured portion of the human microbiome is neutrally assembled.</title>
        <authorList>
            <person name="Jeraldo P."/>
            <person name="Boardman L."/>
            <person name="White B.A."/>
            <person name="Nelson H."/>
            <person name="Goldenfeld N."/>
            <person name="Chia N."/>
        </authorList>
    </citation>
    <scope>NUCLEOTIDE SEQUENCE [LARGE SCALE GENOMIC DNA]</scope>
    <source>
        <strain evidence="1">CIM:MAG 903</strain>
    </source>
</reference>
<dbReference type="OrthoDB" id="9795125at2"/>
<dbReference type="RefSeq" id="WP_027639679.1">
    <property type="nucleotide sequence ID" value="NZ_BAAACD010000044.1"/>
</dbReference>
<dbReference type="Gene3D" id="2.60.40.2000">
    <property type="match status" value="1"/>
</dbReference>
<dbReference type="EMBL" id="FOOE01000021">
    <property type="protein sequence ID" value="SFG02514.1"/>
    <property type="molecule type" value="Genomic_DNA"/>
</dbReference>
<evidence type="ECO:0000313" key="3">
    <source>
        <dbReference type="Proteomes" id="UP000182135"/>
    </source>
</evidence>
<dbReference type="GeneID" id="90546268"/>
<dbReference type="STRING" id="1529.SAMN04487885_12123"/>
<dbReference type="NCBIfam" id="TIGR02892">
    <property type="entry name" value="spore_yabP"/>
    <property type="match status" value="1"/>
</dbReference>
<reference evidence="2 3" key="1">
    <citation type="submission" date="2016-10" db="EMBL/GenBank/DDBJ databases">
        <authorList>
            <person name="de Groot N.N."/>
        </authorList>
    </citation>
    <scope>NUCLEOTIDE SEQUENCE [LARGE SCALE GENOMIC DNA]</scope>
    <source>
        <strain evidence="2 3">NLAE-zl-G419</strain>
    </source>
</reference>